<feature type="compositionally biased region" description="Basic and acidic residues" evidence="1">
    <location>
        <begin position="1"/>
        <end position="14"/>
    </location>
</feature>
<dbReference type="Proteomes" id="UP000234331">
    <property type="component" value="Unassembled WGS sequence"/>
</dbReference>
<organism evidence="2 3">
    <name type="scientific">Frankia canadensis</name>
    <dbReference type="NCBI Taxonomy" id="1836972"/>
    <lineage>
        <taxon>Bacteria</taxon>
        <taxon>Bacillati</taxon>
        <taxon>Actinomycetota</taxon>
        <taxon>Actinomycetes</taxon>
        <taxon>Frankiales</taxon>
        <taxon>Frankiaceae</taxon>
        <taxon>Frankia</taxon>
    </lineage>
</organism>
<accession>A0A2I2KLE9</accession>
<evidence type="ECO:0000313" key="3">
    <source>
        <dbReference type="Proteomes" id="UP000234331"/>
    </source>
</evidence>
<feature type="region of interest" description="Disordered" evidence="1">
    <location>
        <begin position="79"/>
        <end position="105"/>
    </location>
</feature>
<evidence type="ECO:0000256" key="1">
    <source>
        <dbReference type="SAM" id="MobiDB-lite"/>
    </source>
</evidence>
<reference evidence="2 3" key="1">
    <citation type="submission" date="2017-06" db="EMBL/GenBank/DDBJ databases">
        <authorList>
            <person name="Kim H.J."/>
            <person name="Triplett B.A."/>
        </authorList>
    </citation>
    <scope>NUCLEOTIDE SEQUENCE [LARGE SCALE GENOMIC DNA]</scope>
    <source>
        <strain evidence="2">FRACA_ARgP5</strain>
    </source>
</reference>
<name>A0A2I2KLE9_9ACTN</name>
<protein>
    <submittedName>
        <fullName evidence="2">Uncharacterized protein</fullName>
    </submittedName>
</protein>
<dbReference type="EMBL" id="FZMO01000048">
    <property type="protein sequence ID" value="SNQ46483.1"/>
    <property type="molecule type" value="Genomic_DNA"/>
</dbReference>
<sequence length="198" mass="21633">MRGPRDRGRDDRRTPRYLQTPQPPRQDPHRRAFISHFAARQPPTPVWRWFGRPSKTGNLTESFHFSECLLLDRFDPRQQSQGMTGDAGTAREVVPGPTERSPSALLREPTVGLPGAVIVALHGPDLRAGYPDTPAAPGLSLMEPGAARESVVPAVARPRLCPIRAQVLLRHLGRRRGPDVATSVPGRPRAGPAHNPGA</sequence>
<keyword evidence="3" id="KW-1185">Reference proteome</keyword>
<gene>
    <name evidence="2" type="ORF">FRACA_1410002</name>
</gene>
<evidence type="ECO:0000313" key="2">
    <source>
        <dbReference type="EMBL" id="SNQ46483.1"/>
    </source>
</evidence>
<dbReference type="AlphaFoldDB" id="A0A2I2KLE9"/>
<feature type="region of interest" description="Disordered" evidence="1">
    <location>
        <begin position="174"/>
        <end position="198"/>
    </location>
</feature>
<feature type="region of interest" description="Disordered" evidence="1">
    <location>
        <begin position="1"/>
        <end position="31"/>
    </location>
</feature>
<proteinExistence type="predicted"/>